<evidence type="ECO:0000313" key="3">
    <source>
        <dbReference type="Proteomes" id="UP000182840"/>
    </source>
</evidence>
<dbReference type="Pfam" id="PF06169">
    <property type="entry name" value="DUF982"/>
    <property type="match status" value="1"/>
</dbReference>
<name>A0A1L3STU8_9HYPH</name>
<sequence>MQKNHFEVPVTVKTGNEGDSKVLSSPREASDYLLNGWQGKRSAKHRAALQACHDAVSSGKPAMTARRAFVAAAREADLLVSDKVPG</sequence>
<dbReference type="RefSeq" id="WP_072606170.1">
    <property type="nucleotide sequence ID" value="NZ_JBHRXM010000032.1"/>
</dbReference>
<keyword evidence="3" id="KW-1185">Reference proteome</keyword>
<proteinExistence type="predicted"/>
<organism evidence="2 3">
    <name type="scientific">Aquibium oceanicum</name>
    <dbReference type="NCBI Taxonomy" id="1670800"/>
    <lineage>
        <taxon>Bacteria</taxon>
        <taxon>Pseudomonadati</taxon>
        <taxon>Pseudomonadota</taxon>
        <taxon>Alphaproteobacteria</taxon>
        <taxon>Hyphomicrobiales</taxon>
        <taxon>Phyllobacteriaceae</taxon>
        <taxon>Aquibium</taxon>
    </lineage>
</organism>
<accession>A0A1L3STU8</accession>
<feature type="region of interest" description="Disordered" evidence="1">
    <location>
        <begin position="1"/>
        <end position="24"/>
    </location>
</feature>
<dbReference type="EMBL" id="CP018171">
    <property type="protein sequence ID" value="APH72814.1"/>
    <property type="molecule type" value="Genomic_DNA"/>
</dbReference>
<dbReference type="OrthoDB" id="7950883at2"/>
<dbReference type="InterPro" id="IPR010385">
    <property type="entry name" value="DUF982"/>
</dbReference>
<dbReference type="Gene3D" id="6.10.250.730">
    <property type="match status" value="1"/>
</dbReference>
<gene>
    <name evidence="2" type="ORF">BSQ44_16660</name>
</gene>
<protein>
    <recommendedName>
        <fullName evidence="4">DUF982 domain-containing protein</fullName>
    </recommendedName>
</protein>
<evidence type="ECO:0000256" key="1">
    <source>
        <dbReference type="SAM" id="MobiDB-lite"/>
    </source>
</evidence>
<reference evidence="3" key="1">
    <citation type="submission" date="2016-11" db="EMBL/GenBank/DDBJ databases">
        <title>Mesorhizobium oceanicum sp. nov., isolated from deep seawater in South China Sea.</title>
        <authorList>
            <person name="Fu G.-Y."/>
        </authorList>
    </citation>
    <scope>NUCLEOTIDE SEQUENCE [LARGE SCALE GENOMIC DNA]</scope>
    <source>
        <strain evidence="3">B7</strain>
    </source>
</reference>
<dbReference type="KEGG" id="meso:BSQ44_16660"/>
<dbReference type="STRING" id="1670800.BSQ44_16660"/>
<evidence type="ECO:0008006" key="4">
    <source>
        <dbReference type="Google" id="ProtNLM"/>
    </source>
</evidence>
<dbReference type="AlphaFoldDB" id="A0A1L3STU8"/>
<dbReference type="Proteomes" id="UP000182840">
    <property type="component" value="Chromosome"/>
</dbReference>
<evidence type="ECO:0000313" key="2">
    <source>
        <dbReference type="EMBL" id="APH72814.1"/>
    </source>
</evidence>